<evidence type="ECO:0000313" key="2">
    <source>
        <dbReference type="Proteomes" id="UP000735302"/>
    </source>
</evidence>
<accession>A0AAV3YFR8</accession>
<sequence>MTVSHNWREGPHKRVIETNRNWKLISRLANVTQSSSQDCEGQPFCHAFDDPSLLCILFQLSAQMSSGCSSGRAVGYQVRGTGFKSQSGPNQFFIAPRVHPALNG</sequence>
<protein>
    <submittedName>
        <fullName evidence="1">Uncharacterized protein</fullName>
    </submittedName>
</protein>
<gene>
    <name evidence="1" type="ORF">PoB_001267100</name>
</gene>
<proteinExistence type="predicted"/>
<dbReference type="Proteomes" id="UP000735302">
    <property type="component" value="Unassembled WGS sequence"/>
</dbReference>
<dbReference type="EMBL" id="BLXT01001496">
    <property type="protein sequence ID" value="GFN86165.1"/>
    <property type="molecule type" value="Genomic_DNA"/>
</dbReference>
<name>A0AAV3YFR8_9GAST</name>
<organism evidence="1 2">
    <name type="scientific">Plakobranchus ocellatus</name>
    <dbReference type="NCBI Taxonomy" id="259542"/>
    <lineage>
        <taxon>Eukaryota</taxon>
        <taxon>Metazoa</taxon>
        <taxon>Spiralia</taxon>
        <taxon>Lophotrochozoa</taxon>
        <taxon>Mollusca</taxon>
        <taxon>Gastropoda</taxon>
        <taxon>Heterobranchia</taxon>
        <taxon>Euthyneura</taxon>
        <taxon>Panpulmonata</taxon>
        <taxon>Sacoglossa</taxon>
        <taxon>Placobranchoidea</taxon>
        <taxon>Plakobranchidae</taxon>
        <taxon>Plakobranchus</taxon>
    </lineage>
</organism>
<reference evidence="1 2" key="1">
    <citation type="journal article" date="2021" name="Elife">
        <title>Chloroplast acquisition without the gene transfer in kleptoplastic sea slugs, Plakobranchus ocellatus.</title>
        <authorList>
            <person name="Maeda T."/>
            <person name="Takahashi S."/>
            <person name="Yoshida T."/>
            <person name="Shimamura S."/>
            <person name="Takaki Y."/>
            <person name="Nagai Y."/>
            <person name="Toyoda A."/>
            <person name="Suzuki Y."/>
            <person name="Arimoto A."/>
            <person name="Ishii H."/>
            <person name="Satoh N."/>
            <person name="Nishiyama T."/>
            <person name="Hasebe M."/>
            <person name="Maruyama T."/>
            <person name="Minagawa J."/>
            <person name="Obokata J."/>
            <person name="Shigenobu S."/>
        </authorList>
    </citation>
    <scope>NUCLEOTIDE SEQUENCE [LARGE SCALE GENOMIC DNA]</scope>
</reference>
<dbReference type="AlphaFoldDB" id="A0AAV3YFR8"/>
<evidence type="ECO:0000313" key="1">
    <source>
        <dbReference type="EMBL" id="GFN86165.1"/>
    </source>
</evidence>
<keyword evidence="2" id="KW-1185">Reference proteome</keyword>
<comment type="caution">
    <text evidence="1">The sequence shown here is derived from an EMBL/GenBank/DDBJ whole genome shotgun (WGS) entry which is preliminary data.</text>
</comment>